<dbReference type="AlphaFoldDB" id="A0A7W9BBU2"/>
<evidence type="ECO:0000313" key="1">
    <source>
        <dbReference type="EMBL" id="MBB5714133.1"/>
    </source>
</evidence>
<organism evidence="1 2">
    <name type="scientific">Sphingomonas aerophila</name>
    <dbReference type="NCBI Taxonomy" id="1344948"/>
    <lineage>
        <taxon>Bacteria</taxon>
        <taxon>Pseudomonadati</taxon>
        <taxon>Pseudomonadota</taxon>
        <taxon>Alphaproteobacteria</taxon>
        <taxon>Sphingomonadales</taxon>
        <taxon>Sphingomonadaceae</taxon>
        <taxon>Sphingomonas</taxon>
    </lineage>
</organism>
<dbReference type="RefSeq" id="WP_184055155.1">
    <property type="nucleotide sequence ID" value="NZ_JACIJK010000002.1"/>
</dbReference>
<reference evidence="1 2" key="1">
    <citation type="submission" date="2020-08" db="EMBL/GenBank/DDBJ databases">
        <title>Genomic Encyclopedia of Type Strains, Phase IV (KMG-IV): sequencing the most valuable type-strain genomes for metagenomic binning, comparative biology and taxonomic classification.</title>
        <authorList>
            <person name="Goeker M."/>
        </authorList>
    </citation>
    <scope>NUCLEOTIDE SEQUENCE [LARGE SCALE GENOMIC DNA]</scope>
    <source>
        <strain evidence="1 2">DSM 100044</strain>
    </source>
</reference>
<evidence type="ECO:0008006" key="3">
    <source>
        <dbReference type="Google" id="ProtNLM"/>
    </source>
</evidence>
<name>A0A7W9BBU2_9SPHN</name>
<keyword evidence="2" id="KW-1185">Reference proteome</keyword>
<protein>
    <recommendedName>
        <fullName evidence="3">STAS/SEC14 domain-containing protein</fullName>
    </recommendedName>
</protein>
<gene>
    <name evidence="1" type="ORF">FHS94_000956</name>
</gene>
<sequence>MSYRIEINEQAGRVEVVVHRVCDPREIAEDESRLLKAAAQARADLGRLRLIIDSRQVGPLPNASVERLMLLEEKLVTRDDDRIAVVVESSLAKVQLARFSKHKQVNRFVSPTAADTWLSAHDGHGYQAQASVRAIGQRP</sequence>
<proteinExistence type="predicted"/>
<evidence type="ECO:0000313" key="2">
    <source>
        <dbReference type="Proteomes" id="UP000546200"/>
    </source>
</evidence>
<accession>A0A7W9BBU2</accession>
<dbReference type="Proteomes" id="UP000546200">
    <property type="component" value="Unassembled WGS sequence"/>
</dbReference>
<comment type="caution">
    <text evidence="1">The sequence shown here is derived from an EMBL/GenBank/DDBJ whole genome shotgun (WGS) entry which is preliminary data.</text>
</comment>
<dbReference type="EMBL" id="JACIJK010000002">
    <property type="protein sequence ID" value="MBB5714133.1"/>
    <property type="molecule type" value="Genomic_DNA"/>
</dbReference>